<organism evidence="1 2">
    <name type="scientific">Armillaria gallica</name>
    <name type="common">Bulbous honey fungus</name>
    <name type="synonym">Armillaria bulbosa</name>
    <dbReference type="NCBI Taxonomy" id="47427"/>
    <lineage>
        <taxon>Eukaryota</taxon>
        <taxon>Fungi</taxon>
        <taxon>Dikarya</taxon>
        <taxon>Basidiomycota</taxon>
        <taxon>Agaricomycotina</taxon>
        <taxon>Agaricomycetes</taxon>
        <taxon>Agaricomycetidae</taxon>
        <taxon>Agaricales</taxon>
        <taxon>Marasmiineae</taxon>
        <taxon>Physalacriaceae</taxon>
        <taxon>Armillaria</taxon>
    </lineage>
</organism>
<name>A0A2H3DGR9_ARMGA</name>
<evidence type="ECO:0000313" key="1">
    <source>
        <dbReference type="EMBL" id="PBK88287.1"/>
    </source>
</evidence>
<sequence length="239" mass="27081">MSSSSSSDIESTLSESVSELPGYQVNVRYWDILDKDFSLITVEPGDETDALIERVLSPLYCLLHIVETLQVQEMVLHVAPGLYRLCNNRSQLSSLILDRVSVPFIVTIVSEPFDDIDGWREDHRFSTMGLTLVPRIIDAIAGILKDNIPSHVTLSGDETLTKHLDSSYMSTLQLIFIQNFSVWEDIWDCWSKSVEDLSIGANSEEQDTVPTLQQFQQLKTLRFELNLVSDSLPWILENT</sequence>
<protein>
    <submittedName>
        <fullName evidence="1">Uncharacterized protein</fullName>
    </submittedName>
</protein>
<proteinExistence type="predicted"/>
<reference evidence="2" key="1">
    <citation type="journal article" date="2017" name="Nat. Ecol. Evol.">
        <title>Genome expansion and lineage-specific genetic innovations in the forest pathogenic fungi Armillaria.</title>
        <authorList>
            <person name="Sipos G."/>
            <person name="Prasanna A.N."/>
            <person name="Walter M.C."/>
            <person name="O'Connor E."/>
            <person name="Balint B."/>
            <person name="Krizsan K."/>
            <person name="Kiss B."/>
            <person name="Hess J."/>
            <person name="Varga T."/>
            <person name="Slot J."/>
            <person name="Riley R."/>
            <person name="Boka B."/>
            <person name="Rigling D."/>
            <person name="Barry K."/>
            <person name="Lee J."/>
            <person name="Mihaltcheva S."/>
            <person name="LaButti K."/>
            <person name="Lipzen A."/>
            <person name="Waldron R."/>
            <person name="Moloney N.M."/>
            <person name="Sperisen C."/>
            <person name="Kredics L."/>
            <person name="Vagvoelgyi C."/>
            <person name="Patrignani A."/>
            <person name="Fitzpatrick D."/>
            <person name="Nagy I."/>
            <person name="Doyle S."/>
            <person name="Anderson J.B."/>
            <person name="Grigoriev I.V."/>
            <person name="Gueldener U."/>
            <person name="Muensterkoetter M."/>
            <person name="Nagy L.G."/>
        </authorList>
    </citation>
    <scope>NUCLEOTIDE SEQUENCE [LARGE SCALE GENOMIC DNA]</scope>
    <source>
        <strain evidence="2">Ar21-2</strain>
    </source>
</reference>
<gene>
    <name evidence="1" type="ORF">ARMGADRAFT_1033984</name>
</gene>
<dbReference type="AlphaFoldDB" id="A0A2H3DGR9"/>
<accession>A0A2H3DGR9</accession>
<keyword evidence="2" id="KW-1185">Reference proteome</keyword>
<dbReference type="EMBL" id="KZ293673">
    <property type="protein sequence ID" value="PBK88287.1"/>
    <property type="molecule type" value="Genomic_DNA"/>
</dbReference>
<dbReference type="InParanoid" id="A0A2H3DGR9"/>
<dbReference type="Proteomes" id="UP000217790">
    <property type="component" value="Unassembled WGS sequence"/>
</dbReference>
<evidence type="ECO:0000313" key="2">
    <source>
        <dbReference type="Proteomes" id="UP000217790"/>
    </source>
</evidence>